<reference evidence="2 3" key="1">
    <citation type="submission" date="2024-03" db="EMBL/GenBank/DDBJ databases">
        <title>Natural products discovery in diverse microorganisms through a two-stage MS feature dereplication strategy.</title>
        <authorList>
            <person name="Zhang R."/>
        </authorList>
    </citation>
    <scope>NUCLEOTIDE SEQUENCE [LARGE SCALE GENOMIC DNA]</scope>
    <source>
        <strain evidence="2 3">18930</strain>
    </source>
</reference>
<dbReference type="Proteomes" id="UP001432000">
    <property type="component" value="Chromosome"/>
</dbReference>
<gene>
    <name evidence="2" type="ORF">WDS16_02295</name>
</gene>
<evidence type="ECO:0000313" key="2">
    <source>
        <dbReference type="EMBL" id="WXG69412.1"/>
    </source>
</evidence>
<dbReference type="EMBL" id="CP147846">
    <property type="protein sequence ID" value="WXG69412.1"/>
    <property type="molecule type" value="Genomic_DNA"/>
</dbReference>
<organism evidence="2 3">
    <name type="scientific">Rhodococcus sovatensis</name>
    <dbReference type="NCBI Taxonomy" id="1805840"/>
    <lineage>
        <taxon>Bacteria</taxon>
        <taxon>Bacillati</taxon>
        <taxon>Actinomycetota</taxon>
        <taxon>Actinomycetes</taxon>
        <taxon>Mycobacteriales</taxon>
        <taxon>Nocardiaceae</taxon>
        <taxon>Rhodococcus</taxon>
    </lineage>
</organism>
<keyword evidence="3" id="KW-1185">Reference proteome</keyword>
<name>A0ABZ2PN29_9NOCA</name>
<feature type="region of interest" description="Disordered" evidence="1">
    <location>
        <begin position="22"/>
        <end position="63"/>
    </location>
</feature>
<sequence>MPYSADKPTRVRSSEELRAAIPGWGADLDPADRPAYPREHFDPDSTGAHWHLPEQQPGWQERERSIEHARMTPVFGTSAPLHGLSGSIRRVAYRYSEGRAAHWLLLLAGDRVDAATAHLRSFTTTRPDNPLTQTGIASEVRRRGLLSRKGSQRVDVNHQWIDPILVAGPWIAAATAAAAVVRSVIRR</sequence>
<protein>
    <submittedName>
        <fullName evidence="2">Uncharacterized protein</fullName>
    </submittedName>
</protein>
<dbReference type="RefSeq" id="WP_338890181.1">
    <property type="nucleotide sequence ID" value="NZ_CP147846.1"/>
</dbReference>
<evidence type="ECO:0000256" key="1">
    <source>
        <dbReference type="SAM" id="MobiDB-lite"/>
    </source>
</evidence>
<accession>A0ABZ2PN29</accession>
<feature type="compositionally biased region" description="Basic and acidic residues" evidence="1">
    <location>
        <begin position="30"/>
        <end position="43"/>
    </location>
</feature>
<evidence type="ECO:0000313" key="3">
    <source>
        <dbReference type="Proteomes" id="UP001432000"/>
    </source>
</evidence>
<proteinExistence type="predicted"/>